<reference evidence="2 3" key="1">
    <citation type="journal article" date="2020" name="Microb. Ecol.">
        <title>Ecogenomics of the Marine Benthic Filamentous Cyanobacterium Adonisia.</title>
        <authorList>
            <person name="Walter J.M."/>
            <person name="Coutinho F.H."/>
            <person name="Leomil L."/>
            <person name="Hargreaves P.I."/>
            <person name="Campeao M.E."/>
            <person name="Vieira V.V."/>
            <person name="Silva B.S."/>
            <person name="Fistarol G.O."/>
            <person name="Salomon P.S."/>
            <person name="Sawabe T."/>
            <person name="Mino S."/>
            <person name="Hosokawa M."/>
            <person name="Miyashita H."/>
            <person name="Maruyama F."/>
            <person name="van Verk M.C."/>
            <person name="Dutilh B.E."/>
            <person name="Thompson C.C."/>
            <person name="Thompson F.L."/>
        </authorList>
    </citation>
    <scope>NUCLEOTIDE SEQUENCE [LARGE SCALE GENOMIC DNA]</scope>
    <source>
        <strain evidence="2 3">CCMR0081</strain>
    </source>
</reference>
<comment type="caution">
    <text evidence="2">The sequence shown here is derived from an EMBL/GenBank/DDBJ whole genome shotgun (WGS) entry which is preliminary data.</text>
</comment>
<dbReference type="Proteomes" id="UP000481033">
    <property type="component" value="Unassembled WGS sequence"/>
</dbReference>
<keyword evidence="1" id="KW-0472">Membrane</keyword>
<evidence type="ECO:0000313" key="2">
    <source>
        <dbReference type="EMBL" id="NEZ56435.1"/>
    </source>
</evidence>
<dbReference type="InterPro" id="IPR012902">
    <property type="entry name" value="N_methyl_site"/>
</dbReference>
<protein>
    <submittedName>
        <fullName evidence="2">Prepilin-type N-terminal cleavage/methylation domain-containing protein</fullName>
    </submittedName>
</protein>
<sequence>MLTALFFESSMANYHSKSWLYRWLLQQRKHRTSGFTLMEVLISMIIAGIIISGLLFLVVELLQIDRREIALERVQRDMQRAIDYIADDLEEAVYVYNDVRMQEIVDDIQILSDQMGTGVEGSGDAVPLLAFWRTVPLDDDVLPDTCTGNDDEMEICRVARTRRASYSLIVYYQQHRDDTDADYVWKGPSVLRRYELPQYANLATFTETPGYADPITDQATDFENWEPSTTPDAVGGNSVALVDFVEQADPGGTAVDCRNLVFGLNSRLTGENDNTNDVYDYVVTPENATDAAGFFACIRQPNLADGDFRTTQDVYLFLRGDVESENRFLGPASDGSRFPVLQTQVKLRGVINKDG</sequence>
<keyword evidence="1" id="KW-0812">Transmembrane</keyword>
<evidence type="ECO:0000256" key="1">
    <source>
        <dbReference type="SAM" id="Phobius"/>
    </source>
</evidence>
<dbReference type="AlphaFoldDB" id="A0A6M0RJK2"/>
<gene>
    <name evidence="2" type="ORF">DXZ20_12275</name>
</gene>
<feature type="transmembrane region" description="Helical" evidence="1">
    <location>
        <begin position="36"/>
        <end position="59"/>
    </location>
</feature>
<keyword evidence="1" id="KW-1133">Transmembrane helix</keyword>
<name>A0A6M0RJK2_9CYAN</name>
<dbReference type="Pfam" id="PF07963">
    <property type="entry name" value="N_methyl"/>
    <property type="match status" value="1"/>
</dbReference>
<dbReference type="EMBL" id="QXHD01000004">
    <property type="protein sequence ID" value="NEZ56435.1"/>
    <property type="molecule type" value="Genomic_DNA"/>
</dbReference>
<accession>A0A6M0RJK2</accession>
<proteinExistence type="predicted"/>
<evidence type="ECO:0000313" key="3">
    <source>
        <dbReference type="Proteomes" id="UP000481033"/>
    </source>
</evidence>
<organism evidence="2 3">
    <name type="scientific">Adonisia turfae CCMR0081</name>
    <dbReference type="NCBI Taxonomy" id="2292702"/>
    <lineage>
        <taxon>Bacteria</taxon>
        <taxon>Bacillati</taxon>
        <taxon>Cyanobacteriota</taxon>
        <taxon>Adonisia</taxon>
        <taxon>Adonisia turfae</taxon>
    </lineage>
</organism>
<keyword evidence="3" id="KW-1185">Reference proteome</keyword>
<dbReference type="NCBIfam" id="TIGR02532">
    <property type="entry name" value="IV_pilin_GFxxxE"/>
    <property type="match status" value="1"/>
</dbReference>